<comment type="caution">
    <text evidence="3">The sequence shown here is derived from an EMBL/GenBank/DDBJ whole genome shotgun (WGS) entry which is preliminary data.</text>
</comment>
<reference evidence="3 4" key="1">
    <citation type="submission" date="2019-10" db="EMBL/GenBank/DDBJ databases">
        <authorList>
            <person name="Palmer J.M."/>
        </authorList>
    </citation>
    <scope>NUCLEOTIDE SEQUENCE [LARGE SCALE GENOMIC DNA]</scope>
    <source>
        <strain evidence="3 4">TWF718</strain>
    </source>
</reference>
<keyword evidence="1" id="KW-0175">Coiled coil</keyword>
<feature type="region of interest" description="Disordered" evidence="2">
    <location>
        <begin position="1"/>
        <end position="52"/>
    </location>
</feature>
<evidence type="ECO:0000256" key="2">
    <source>
        <dbReference type="SAM" id="MobiDB-lite"/>
    </source>
</evidence>
<proteinExistence type="predicted"/>
<evidence type="ECO:0000256" key="1">
    <source>
        <dbReference type="SAM" id="Coils"/>
    </source>
</evidence>
<dbReference type="EMBL" id="JAVHNR010000002">
    <property type="protein sequence ID" value="KAK6350626.1"/>
    <property type="molecule type" value="Genomic_DNA"/>
</dbReference>
<feature type="compositionally biased region" description="Basic and acidic residues" evidence="2">
    <location>
        <begin position="113"/>
        <end position="122"/>
    </location>
</feature>
<feature type="coiled-coil region" evidence="1">
    <location>
        <begin position="73"/>
        <end position="100"/>
    </location>
</feature>
<gene>
    <name evidence="3" type="ORF">TWF718_003813</name>
</gene>
<evidence type="ECO:0000313" key="4">
    <source>
        <dbReference type="Proteomes" id="UP001313282"/>
    </source>
</evidence>
<feature type="region of interest" description="Disordered" evidence="2">
    <location>
        <begin position="113"/>
        <end position="142"/>
    </location>
</feature>
<accession>A0AAN8N4Y7</accession>
<sequence>MDPRTSKDSAENIPNQQDNPVNEETSPLSTPPSDNSSQRAGASRPPAPPDPMYLYARFGPEVGGQLTRYHNFMVGLVEIAELAQARVDKLQREHRKLVNLNTDIREFIKALRESDEGRDGERNGGNGVNDGNRGVWESGRRG</sequence>
<feature type="compositionally biased region" description="Polar residues" evidence="2">
    <location>
        <begin position="12"/>
        <end position="40"/>
    </location>
</feature>
<feature type="compositionally biased region" description="Basic and acidic residues" evidence="2">
    <location>
        <begin position="1"/>
        <end position="10"/>
    </location>
</feature>
<evidence type="ECO:0000313" key="3">
    <source>
        <dbReference type="EMBL" id="KAK6350626.1"/>
    </source>
</evidence>
<protein>
    <submittedName>
        <fullName evidence="3">Uncharacterized protein</fullName>
    </submittedName>
</protein>
<keyword evidence="4" id="KW-1185">Reference proteome</keyword>
<organism evidence="3 4">
    <name type="scientific">Orbilia javanica</name>
    <dbReference type="NCBI Taxonomy" id="47235"/>
    <lineage>
        <taxon>Eukaryota</taxon>
        <taxon>Fungi</taxon>
        <taxon>Dikarya</taxon>
        <taxon>Ascomycota</taxon>
        <taxon>Pezizomycotina</taxon>
        <taxon>Orbiliomycetes</taxon>
        <taxon>Orbiliales</taxon>
        <taxon>Orbiliaceae</taxon>
        <taxon>Orbilia</taxon>
    </lineage>
</organism>
<dbReference type="AlphaFoldDB" id="A0AAN8N4Y7"/>
<name>A0AAN8N4Y7_9PEZI</name>
<dbReference type="Proteomes" id="UP001313282">
    <property type="component" value="Unassembled WGS sequence"/>
</dbReference>